<dbReference type="PROSITE" id="PS50931">
    <property type="entry name" value="HTH_LYSR"/>
    <property type="match status" value="1"/>
</dbReference>
<evidence type="ECO:0000313" key="7">
    <source>
        <dbReference type="Proteomes" id="UP001199916"/>
    </source>
</evidence>
<dbReference type="RefSeq" id="WP_233698834.1">
    <property type="nucleotide sequence ID" value="NZ_JAJNBZ010000033.1"/>
</dbReference>
<dbReference type="SUPFAM" id="SSF46785">
    <property type="entry name" value="Winged helix' DNA-binding domain"/>
    <property type="match status" value="1"/>
</dbReference>
<keyword evidence="4" id="KW-0804">Transcription</keyword>
<protein>
    <submittedName>
        <fullName evidence="6">LysR family transcriptional regulator</fullName>
    </submittedName>
</protein>
<dbReference type="SUPFAM" id="SSF53850">
    <property type="entry name" value="Periplasmic binding protein-like II"/>
    <property type="match status" value="1"/>
</dbReference>
<keyword evidence="2" id="KW-0805">Transcription regulation</keyword>
<dbReference type="Pfam" id="PF00126">
    <property type="entry name" value="HTH_1"/>
    <property type="match status" value="1"/>
</dbReference>
<dbReference type="Proteomes" id="UP001199916">
    <property type="component" value="Unassembled WGS sequence"/>
</dbReference>
<keyword evidence="7" id="KW-1185">Reference proteome</keyword>
<dbReference type="CDD" id="cd05466">
    <property type="entry name" value="PBP2_LTTR_substrate"/>
    <property type="match status" value="1"/>
</dbReference>
<sequence>MNLEQLEYIVEVAKTGSLTKAAQNSHVTLSAISQSVSLLESELALSLFNRSRGLGAVPTPEGKAIISKASEVLLKINELREEAQSYSNTLSGQLRIATIPGPMHLLVGVVSNFKRDFPNVKIEIFEKGPKEILDLMKHDKIDIGLIALSENLIEKHHTLSFERLLEGKIVVGVNKQSPLLLEKTITPEKLVGQTLVLYDDEHIREFMTQFISIYGDVDILFISNNTQAIQNAVTEGLALTIGLDYSFKNDGPHIIPLELESPNTEPIYYGWVLPEEKHASQVSKRFLNRLKFEF</sequence>
<dbReference type="InterPro" id="IPR005119">
    <property type="entry name" value="LysR_subst-bd"/>
</dbReference>
<dbReference type="EMBL" id="JAJNBZ010000033">
    <property type="protein sequence ID" value="MCE5172761.1"/>
    <property type="molecule type" value="Genomic_DNA"/>
</dbReference>
<proteinExistence type="inferred from homology"/>
<evidence type="ECO:0000256" key="4">
    <source>
        <dbReference type="ARBA" id="ARBA00023163"/>
    </source>
</evidence>
<organism evidence="6 7">
    <name type="scientific">Paenibacillus profundus</name>
    <dbReference type="NCBI Taxonomy" id="1173085"/>
    <lineage>
        <taxon>Bacteria</taxon>
        <taxon>Bacillati</taxon>
        <taxon>Bacillota</taxon>
        <taxon>Bacilli</taxon>
        <taxon>Bacillales</taxon>
        <taxon>Paenibacillaceae</taxon>
        <taxon>Paenibacillus</taxon>
    </lineage>
</organism>
<comment type="similarity">
    <text evidence="1">Belongs to the LysR transcriptional regulatory family.</text>
</comment>
<evidence type="ECO:0000256" key="3">
    <source>
        <dbReference type="ARBA" id="ARBA00023125"/>
    </source>
</evidence>
<dbReference type="Pfam" id="PF03466">
    <property type="entry name" value="LysR_substrate"/>
    <property type="match status" value="1"/>
</dbReference>
<gene>
    <name evidence="6" type="ORF">LQV63_26175</name>
</gene>
<dbReference type="PANTHER" id="PTHR30419">
    <property type="entry name" value="HTH-TYPE TRANSCRIPTIONAL REGULATOR YBHD"/>
    <property type="match status" value="1"/>
</dbReference>
<name>A0ABS8YQY1_9BACL</name>
<comment type="caution">
    <text evidence="6">The sequence shown here is derived from an EMBL/GenBank/DDBJ whole genome shotgun (WGS) entry which is preliminary data.</text>
</comment>
<reference evidence="6 7" key="1">
    <citation type="submission" date="2021-11" db="EMBL/GenBank/DDBJ databases">
        <title>Draft genome sequence of Paenibacillus profundus YoMME, a new Gram-positive bacteria with exoelectrogenic properties.</title>
        <authorList>
            <person name="Hubenova Y."/>
            <person name="Hubenova E."/>
            <person name="Manasiev Y."/>
            <person name="Peykov S."/>
            <person name="Mitov M."/>
        </authorList>
    </citation>
    <scope>NUCLEOTIDE SEQUENCE [LARGE SCALE GENOMIC DNA]</scope>
    <source>
        <strain evidence="6 7">YoMME</strain>
    </source>
</reference>
<evidence type="ECO:0000256" key="2">
    <source>
        <dbReference type="ARBA" id="ARBA00023015"/>
    </source>
</evidence>
<evidence type="ECO:0000313" key="6">
    <source>
        <dbReference type="EMBL" id="MCE5172761.1"/>
    </source>
</evidence>
<evidence type="ECO:0000259" key="5">
    <source>
        <dbReference type="PROSITE" id="PS50931"/>
    </source>
</evidence>
<dbReference type="InterPro" id="IPR036390">
    <property type="entry name" value="WH_DNA-bd_sf"/>
</dbReference>
<dbReference type="Gene3D" id="3.40.190.290">
    <property type="match status" value="1"/>
</dbReference>
<accession>A0ABS8YQY1</accession>
<dbReference type="Gene3D" id="1.10.10.10">
    <property type="entry name" value="Winged helix-like DNA-binding domain superfamily/Winged helix DNA-binding domain"/>
    <property type="match status" value="1"/>
</dbReference>
<evidence type="ECO:0000256" key="1">
    <source>
        <dbReference type="ARBA" id="ARBA00009437"/>
    </source>
</evidence>
<dbReference type="InterPro" id="IPR036388">
    <property type="entry name" value="WH-like_DNA-bd_sf"/>
</dbReference>
<keyword evidence="3" id="KW-0238">DNA-binding</keyword>
<dbReference type="InterPro" id="IPR050950">
    <property type="entry name" value="HTH-type_LysR_regulators"/>
</dbReference>
<feature type="domain" description="HTH lysR-type" evidence="5">
    <location>
        <begin position="1"/>
        <end position="59"/>
    </location>
</feature>
<dbReference type="InterPro" id="IPR000847">
    <property type="entry name" value="LysR_HTH_N"/>
</dbReference>